<organism evidence="2 3">
    <name type="scientific">Enterocloster bolteae (strain ATCC BAA-613 / DSM 15670 / CCUG 46953 / JCM 12243 / WAL 16351)</name>
    <name type="common">Clostridium bolteae</name>
    <dbReference type="NCBI Taxonomy" id="411902"/>
    <lineage>
        <taxon>Bacteria</taxon>
        <taxon>Bacillati</taxon>
        <taxon>Bacillota</taxon>
        <taxon>Clostridia</taxon>
        <taxon>Lachnospirales</taxon>
        <taxon>Lachnospiraceae</taxon>
        <taxon>Enterocloster</taxon>
    </lineage>
</organism>
<dbReference type="Proteomes" id="UP000005396">
    <property type="component" value="Unassembled WGS sequence"/>
</dbReference>
<evidence type="ECO:0000313" key="3">
    <source>
        <dbReference type="Proteomes" id="UP000005396"/>
    </source>
</evidence>
<sequence length="52" mass="5942">MAALRTHGTAKSRQEPPRAAKADGQSDIIKNRIIKHKIIKQTHNHKDNTWTQ</sequence>
<protein>
    <submittedName>
        <fullName evidence="2">Uncharacterized protein</fullName>
    </submittedName>
</protein>
<reference evidence="2 3" key="1">
    <citation type="submission" date="2007-08" db="EMBL/GenBank/DDBJ databases">
        <authorList>
            <person name="Fulton L."/>
            <person name="Clifton S."/>
            <person name="Fulton B."/>
            <person name="Xu J."/>
            <person name="Minx P."/>
            <person name="Pepin K.H."/>
            <person name="Johnson M."/>
            <person name="Thiruvilangam P."/>
            <person name="Bhonagiri V."/>
            <person name="Nash W.E."/>
            <person name="Mardis E.R."/>
            <person name="Wilson R.K."/>
        </authorList>
    </citation>
    <scope>NUCLEOTIDE SEQUENCE [LARGE SCALE GENOMIC DNA]</scope>
    <source>
        <strain evidence="3">ATCC BAA-613 / DSM 15670 / CCUG 46953 / JCM 12243 / WAL 16351</strain>
    </source>
</reference>
<evidence type="ECO:0000256" key="1">
    <source>
        <dbReference type="SAM" id="MobiDB-lite"/>
    </source>
</evidence>
<comment type="caution">
    <text evidence="2">The sequence shown here is derived from an EMBL/GenBank/DDBJ whole genome shotgun (WGS) entry which is preliminary data.</text>
</comment>
<dbReference type="EMBL" id="ABCC02000047">
    <property type="protein sequence ID" value="EDP13482.1"/>
    <property type="molecule type" value="Genomic_DNA"/>
</dbReference>
<proteinExistence type="predicted"/>
<name>A8S2D9_ENTBW</name>
<dbReference type="PaxDb" id="411902-CLOBOL_06047"/>
<reference evidence="2 3" key="2">
    <citation type="submission" date="2007-09" db="EMBL/GenBank/DDBJ databases">
        <title>Draft genome sequence of Clostridium bolteae (ATCC BAA-613).</title>
        <authorList>
            <person name="Sudarsanam P."/>
            <person name="Ley R."/>
            <person name="Guruge J."/>
            <person name="Turnbaugh P.J."/>
            <person name="Mahowald M."/>
            <person name="Liep D."/>
            <person name="Gordon J."/>
        </authorList>
    </citation>
    <scope>NUCLEOTIDE SEQUENCE [LARGE SCALE GENOMIC DNA]</scope>
    <source>
        <strain evidence="3">ATCC BAA-613 / DSM 15670 / CCUG 46953 / JCM 12243 / WAL 16351</strain>
    </source>
</reference>
<accession>A8S2D9</accession>
<dbReference type="HOGENOM" id="CLU_3078352_0_0_9"/>
<feature type="region of interest" description="Disordered" evidence="1">
    <location>
        <begin position="1"/>
        <end position="29"/>
    </location>
</feature>
<gene>
    <name evidence="2" type="ORF">CLOBOL_06047</name>
</gene>
<evidence type="ECO:0000313" key="2">
    <source>
        <dbReference type="EMBL" id="EDP13482.1"/>
    </source>
</evidence>
<dbReference type="AlphaFoldDB" id="A8S2D9"/>
<feature type="compositionally biased region" description="Basic and acidic residues" evidence="1">
    <location>
        <begin position="12"/>
        <end position="21"/>
    </location>
</feature>